<evidence type="ECO:0000313" key="2">
    <source>
        <dbReference type="Proteomes" id="UP000232424"/>
    </source>
</evidence>
<accession>A0A0C5BZQ0</accession>
<protein>
    <submittedName>
        <fullName evidence="1">U2 protein</fullName>
    </submittedName>
</protein>
<dbReference type="Proteomes" id="UP000232424">
    <property type="component" value="Segment"/>
</dbReference>
<keyword evidence="2" id="KW-1185">Reference proteome</keyword>
<dbReference type="KEGG" id="vg:37616346"/>
<sequence length="176" mass="20176">MIMKKITEIYSTMQRPKEIKNEYFYVTCNYSIKLDGLMGVPISTLMGGLPLDNPKSTNNPTIYRFLLGALLYKDMNLSETLRFRRVENTSAIYAKVVSDNSVYWQPLGERRIRETCDVGPGTVQIVCSLSWTKVSEKAFSSSSNKVDMTKTPGLLLHPQFDIRKHQRKSYHLSLLK</sequence>
<organism evidence="1 2">
    <name type="scientific">Ekpoma virus 1</name>
    <dbReference type="NCBI Taxonomy" id="1987020"/>
    <lineage>
        <taxon>Viruses</taxon>
        <taxon>Riboviria</taxon>
        <taxon>Orthornavirae</taxon>
        <taxon>Negarnaviricota</taxon>
        <taxon>Haploviricotina</taxon>
        <taxon>Monjiviricetes</taxon>
        <taxon>Mononegavirales</taxon>
        <taxon>Rhabdoviridae</taxon>
        <taxon>Alpharhabdovirinae</taxon>
        <taxon>Tibrovirus</taxon>
        <taxon>Tibrovirus alphaekpoma</taxon>
    </lineage>
</organism>
<dbReference type="GeneID" id="37616346"/>
<dbReference type="EMBL" id="KP324827">
    <property type="protein sequence ID" value="AJN08914.1"/>
    <property type="molecule type" value="Viral_cRNA"/>
</dbReference>
<evidence type="ECO:0000313" key="1">
    <source>
        <dbReference type="EMBL" id="AJN08914.1"/>
    </source>
</evidence>
<dbReference type="RefSeq" id="YP_009505508.1">
    <property type="nucleotide sequence ID" value="NC_038282.1"/>
</dbReference>
<proteinExistence type="predicted"/>
<name>A0A0C5BZQ0_9RHAB</name>
<reference evidence="1 2" key="1">
    <citation type="journal article" date="2015" name="PLoS Negl. Trop. Dis.">
        <title>Discovery of novel rhabdoviruses in the blood of healthy individuals from west Africa.</title>
        <authorList>
            <person name="Stremlau M.H."/>
            <person name="Andersen K.G."/>
            <person name="Folarin O.A."/>
            <person name="Grove J.N."/>
            <person name="Odia I."/>
            <person name="Ehiane P.E."/>
            <person name="Omoniwa O."/>
            <person name="Omoregie O."/>
            <person name="Jiang P.P."/>
            <person name="Yozwiak N.L."/>
            <person name="Matranga C.B."/>
            <person name="Yang X."/>
            <person name="Gire S.K."/>
            <person name="Winnicki S."/>
            <person name="Tariyal R."/>
            <person name="Schaffner S.F."/>
            <person name="Okokhere P.O."/>
            <person name="Okogbenin S."/>
            <person name="Akpede G.O."/>
            <person name="Asogun D.A."/>
            <person name="Agbonlahor D.E."/>
            <person name="Walker P.J."/>
            <person name="Tesh R.B."/>
            <person name="Levin J.Z."/>
            <person name="Garry R.F."/>
            <person name="Sabeti P.C."/>
            <person name="Happi C.T."/>
        </authorList>
    </citation>
    <scope>NUCLEOTIDE SEQUENCE [LARGE SCALE GENOMIC DNA]</scope>
    <source>
        <strain evidence="1">EKV-1</strain>
    </source>
</reference>